<comment type="caution">
    <text evidence="1">The sequence shown here is derived from an EMBL/GenBank/DDBJ whole genome shotgun (WGS) entry which is preliminary data.</text>
</comment>
<reference evidence="1 2" key="1">
    <citation type="submission" date="2016-10" db="EMBL/GenBank/DDBJ databases">
        <authorList>
            <person name="Varghese N."/>
            <person name="Submissions S."/>
        </authorList>
    </citation>
    <scope>NUCLEOTIDE SEQUENCE [LARGE SCALE GENOMIC DNA]</scope>
    <source>
        <strain evidence="1 2">DSM 13796</strain>
    </source>
</reference>
<dbReference type="SUPFAM" id="SSF55811">
    <property type="entry name" value="Nudix"/>
    <property type="match status" value="1"/>
</dbReference>
<dbReference type="Gene3D" id="3.90.79.10">
    <property type="entry name" value="Nucleoside Triphosphate Pyrophosphohydrolase"/>
    <property type="match status" value="1"/>
</dbReference>
<proteinExistence type="predicted"/>
<dbReference type="EMBL" id="FOXX01000003">
    <property type="protein sequence ID" value="SFQ45656.1"/>
    <property type="molecule type" value="Genomic_DNA"/>
</dbReference>
<dbReference type="InterPro" id="IPR015797">
    <property type="entry name" value="NUDIX_hydrolase-like_dom_sf"/>
</dbReference>
<keyword evidence="2" id="KW-1185">Reference proteome</keyword>
<protein>
    <submittedName>
        <fullName evidence="1">tRNA nucleotidyltransferase (CCA-adding enzyme)</fullName>
    </submittedName>
</protein>
<sequence>MEYTISETNNRKQVILFLGTPTSNSVTIQKSEIAVYKWVTFTDALNLFKYEDHKQVLKQAHEFLG</sequence>
<organism evidence="1 2">
    <name type="scientific">Priestia endophytica DSM 13796</name>
    <dbReference type="NCBI Taxonomy" id="1121089"/>
    <lineage>
        <taxon>Bacteria</taxon>
        <taxon>Bacillati</taxon>
        <taxon>Bacillota</taxon>
        <taxon>Bacilli</taxon>
        <taxon>Bacillales</taxon>
        <taxon>Bacillaceae</taxon>
        <taxon>Priestia</taxon>
    </lineage>
</organism>
<dbReference type="Proteomes" id="UP000182762">
    <property type="component" value="Unassembled WGS sequence"/>
</dbReference>
<evidence type="ECO:0000313" key="1">
    <source>
        <dbReference type="EMBL" id="SFQ45656.1"/>
    </source>
</evidence>
<evidence type="ECO:0000313" key="2">
    <source>
        <dbReference type="Proteomes" id="UP000182762"/>
    </source>
</evidence>
<name>A0A1I5YN57_9BACI</name>
<gene>
    <name evidence="1" type="ORF">SAMN02745910_01438</name>
</gene>
<accession>A0A1I5YN57</accession>